<keyword evidence="10" id="KW-1185">Reference proteome</keyword>
<keyword evidence="3" id="KW-0347">Helicase</keyword>
<dbReference type="Pfam" id="PF00270">
    <property type="entry name" value="DEAD"/>
    <property type="match status" value="1"/>
</dbReference>
<dbReference type="CDD" id="cd17917">
    <property type="entry name" value="DEXHc_RHA-like"/>
    <property type="match status" value="1"/>
</dbReference>
<feature type="domain" description="Helicase C-terminal" evidence="8">
    <location>
        <begin position="288"/>
        <end position="477"/>
    </location>
</feature>
<dbReference type="RefSeq" id="XP_003073504.2">
    <property type="nucleotide sequence ID" value="XM_003073458.2"/>
</dbReference>
<evidence type="ECO:0000256" key="4">
    <source>
        <dbReference type="ARBA" id="ARBA00022840"/>
    </source>
</evidence>
<reference evidence="9 10" key="1">
    <citation type="journal article" date="2010" name="Nat. Commun.">
        <title>The complete sequence of the smallest known nuclear genome from the microsporidian Encephalitozoon intestinalis.</title>
        <authorList>
            <person name="Corradi N."/>
            <person name="Pombert J.-F."/>
            <person name="Farinelli L."/>
            <person name="Didier E.S."/>
            <person name="Keeling P.J."/>
        </authorList>
    </citation>
    <scope>NUCLEOTIDE SEQUENCE [LARGE SCALE GENOMIC DNA]</scope>
    <source>
        <strain evidence="9 10">ATCC 50506</strain>
    </source>
</reference>
<dbReference type="PANTHER" id="PTHR18934">
    <property type="entry name" value="ATP-DEPENDENT RNA HELICASE"/>
    <property type="match status" value="1"/>
</dbReference>
<dbReference type="HOGENOM" id="CLU_001832_5_11_1"/>
<dbReference type="CDD" id="cd18791">
    <property type="entry name" value="SF2_C_RHA"/>
    <property type="match status" value="1"/>
</dbReference>
<dbReference type="InterPro" id="IPR002464">
    <property type="entry name" value="DNA/RNA_helicase_DEAH_CS"/>
</dbReference>
<dbReference type="InterPro" id="IPR014001">
    <property type="entry name" value="Helicase_ATP-bd"/>
</dbReference>
<keyword evidence="4" id="KW-0067">ATP-binding</keyword>
<evidence type="ECO:0000256" key="5">
    <source>
        <dbReference type="ARBA" id="ARBA00038040"/>
    </source>
</evidence>
<dbReference type="VEuPathDB" id="MicrosporidiaDB:Eint_090140"/>
<dbReference type="Gene3D" id="3.40.50.300">
    <property type="entry name" value="P-loop containing nucleotide triphosphate hydrolases"/>
    <property type="match status" value="2"/>
</dbReference>
<evidence type="ECO:0000256" key="3">
    <source>
        <dbReference type="ARBA" id="ARBA00022806"/>
    </source>
</evidence>
<dbReference type="SMART" id="SM00490">
    <property type="entry name" value="HELICc"/>
    <property type="match status" value="1"/>
</dbReference>
<dbReference type="InterPro" id="IPR027417">
    <property type="entry name" value="P-loop_NTPase"/>
</dbReference>
<dbReference type="Pfam" id="PF07717">
    <property type="entry name" value="OB_NTP_bind"/>
    <property type="match status" value="1"/>
</dbReference>
<evidence type="ECO:0000259" key="7">
    <source>
        <dbReference type="PROSITE" id="PS51192"/>
    </source>
</evidence>
<evidence type="ECO:0000256" key="1">
    <source>
        <dbReference type="ARBA" id="ARBA00022741"/>
    </source>
</evidence>
<dbReference type="SMART" id="SM00847">
    <property type="entry name" value="HA2"/>
    <property type="match status" value="1"/>
</dbReference>
<evidence type="ECO:0000259" key="8">
    <source>
        <dbReference type="PROSITE" id="PS51194"/>
    </source>
</evidence>
<sequence length="796" mass="90629">MGYSKYRDTKRWEMRKMKAAGLSVEETYSDEDNHLAPDLVYKESIDEFLGRKILDSTLKNRVEVEKPDTEIGKVAKRESVFLNMHPRSNTIPLIGEEISQEIPKKLPIESFRSDLMKFIREHQVTVLVGETGSGKSTLVPKYLYQEGYGEKGIIGCTQPRRAAAMNLASTLGSDMGSLVGYSIRFDNTVTRNTKIRYMTEGILLQELLGDKLLKKYSVVILDEAHERSTNLDISMGLLKCVLKERKDLKLVIMSATIEAQKFSNYFGCSVFNIEGRSFPVEIRYLSVNVDDYVEWAVKKILYIHENCDEGDILVFMTGKEDVEGVVGIVNHYAQNKRLSKEKEDGREMDLKALPFYSQLSEEAQSQVFLRERNVRRCIVSTNIAETSLTIPNIGYVVDTGLQKISIYNYDTGESLVKIPVSRAGADQRAGRAGRTRPGVCYRMYTASTYENDLLPSSVPEIQRTNIHDVILLLLKHGVQDIFGFDFLDSLSRELIHNALFLLYRLGAVCQKGLLTKSGEEMSELKLEPPLARMVINSINYGVVDEITSIVGMLSIYGLFDKDFDKSSSLYHQSCDFITLLNIFNEFISSKNRNEWCNKVKVNGDALKKAMEIKKAVLMTLKGRGIEISRARSLEQIQRCIVSSIYYNIAKRSNKGYVSLSNFRKCAIHPSSALKDNPCQYVLFYKHLSTRAEYMYCCSDISPQVILEEAGDYYRDRNEILGAQKYPAYKSLGCEVYGEENLEYDLLGSLSSRARILDKKEISLGGSLYDRFEKWTEPEEDKEETVELPRKIRKPRL</sequence>
<organism evidence="9 10">
    <name type="scientific">Encephalitozoon intestinalis (strain ATCC 50506)</name>
    <name type="common">Microsporidian parasite</name>
    <name type="synonym">Septata intestinalis</name>
    <dbReference type="NCBI Taxonomy" id="876142"/>
    <lineage>
        <taxon>Eukaryota</taxon>
        <taxon>Fungi</taxon>
        <taxon>Fungi incertae sedis</taxon>
        <taxon>Microsporidia</taxon>
        <taxon>Unikaryonidae</taxon>
        <taxon>Encephalitozoon</taxon>
    </lineage>
</organism>
<dbReference type="GO" id="GO:1990904">
    <property type="term" value="C:ribonucleoprotein complex"/>
    <property type="evidence" value="ECO:0007669"/>
    <property type="project" value="UniProtKB-ARBA"/>
</dbReference>
<dbReference type="OrthoDB" id="10253254at2759"/>
<evidence type="ECO:0000256" key="2">
    <source>
        <dbReference type="ARBA" id="ARBA00022801"/>
    </source>
</evidence>
<dbReference type="InterPro" id="IPR001650">
    <property type="entry name" value="Helicase_C-like"/>
</dbReference>
<reference evidence="9 10" key="2">
    <citation type="journal article" date="2012" name="Proc. Natl. Acad. Sci. U.S.A.">
        <title>Gain and loss of multiple functionally related, horizontally transferred genes in the reduced genomes of two microsporidian parasites.</title>
        <authorList>
            <person name="Pombert J.-F."/>
            <person name="Selman M."/>
            <person name="Burki F."/>
            <person name="Bardell F.T."/>
            <person name="Farinelli L."/>
            <person name="Solter L.F."/>
            <person name="Whitman D.W."/>
            <person name="Weiss L.M."/>
            <person name="Corradi N."/>
            <person name="Keeling P.J."/>
        </authorList>
    </citation>
    <scope>NUCLEOTIDE SEQUENCE [LARGE SCALE GENOMIC DNA]</scope>
    <source>
        <strain evidence="9 10">ATCC 50506</strain>
    </source>
</reference>
<dbReference type="SMART" id="SM00382">
    <property type="entry name" value="AAA"/>
    <property type="match status" value="1"/>
</dbReference>
<dbReference type="KEGG" id="ein:Eint_090140"/>
<evidence type="ECO:0000313" key="10">
    <source>
        <dbReference type="Proteomes" id="UP000002313"/>
    </source>
</evidence>
<keyword evidence="2" id="KW-0378">Hydrolase</keyword>
<dbReference type="InterPro" id="IPR003593">
    <property type="entry name" value="AAA+_ATPase"/>
</dbReference>
<dbReference type="Proteomes" id="UP000002313">
    <property type="component" value="Chromosome IX"/>
</dbReference>
<protein>
    <submittedName>
        <fullName evidence="9">HrpA-like helicase</fullName>
    </submittedName>
</protein>
<dbReference type="GO" id="GO:0003723">
    <property type="term" value="F:RNA binding"/>
    <property type="evidence" value="ECO:0007669"/>
    <property type="project" value="TreeGrafter"/>
</dbReference>
<dbReference type="GO" id="GO:0034458">
    <property type="term" value="F:3'-5' RNA helicase activity"/>
    <property type="evidence" value="ECO:0007669"/>
    <property type="project" value="TreeGrafter"/>
</dbReference>
<feature type="region of interest" description="Disordered" evidence="6">
    <location>
        <begin position="776"/>
        <end position="796"/>
    </location>
</feature>
<dbReference type="AlphaFoldDB" id="E0S951"/>
<dbReference type="Pfam" id="PF00271">
    <property type="entry name" value="Helicase_C"/>
    <property type="match status" value="1"/>
</dbReference>
<dbReference type="GO" id="GO:0005524">
    <property type="term" value="F:ATP binding"/>
    <property type="evidence" value="ECO:0007669"/>
    <property type="project" value="UniProtKB-KW"/>
</dbReference>
<dbReference type="EMBL" id="CP001950">
    <property type="protein sequence ID" value="ADM12144.2"/>
    <property type="molecule type" value="Genomic_DNA"/>
</dbReference>
<name>E0S951_ENCIT</name>
<keyword evidence="1" id="KW-0547">Nucleotide-binding</keyword>
<dbReference type="PROSITE" id="PS51192">
    <property type="entry name" value="HELICASE_ATP_BIND_1"/>
    <property type="match status" value="1"/>
</dbReference>
<dbReference type="PANTHER" id="PTHR18934:SF91">
    <property type="entry name" value="PRE-MRNA-SPLICING FACTOR ATP-DEPENDENT RNA HELICASE PRP16"/>
    <property type="match status" value="1"/>
</dbReference>
<accession>E0S951</accession>
<dbReference type="SMART" id="SM00487">
    <property type="entry name" value="DEXDc"/>
    <property type="match status" value="1"/>
</dbReference>
<feature type="domain" description="Helicase ATP-binding" evidence="7">
    <location>
        <begin position="116"/>
        <end position="275"/>
    </location>
</feature>
<dbReference type="PROSITE" id="PS00690">
    <property type="entry name" value="DEAH_ATP_HELICASE"/>
    <property type="match status" value="1"/>
</dbReference>
<proteinExistence type="inferred from homology"/>
<dbReference type="GeneID" id="9698327"/>
<dbReference type="Gene3D" id="1.20.120.1080">
    <property type="match status" value="1"/>
</dbReference>
<evidence type="ECO:0000313" key="9">
    <source>
        <dbReference type="EMBL" id="ADM12144.2"/>
    </source>
</evidence>
<dbReference type="GO" id="GO:0016787">
    <property type="term" value="F:hydrolase activity"/>
    <property type="evidence" value="ECO:0007669"/>
    <property type="project" value="UniProtKB-KW"/>
</dbReference>
<dbReference type="InterPro" id="IPR011709">
    <property type="entry name" value="DEAD-box_helicase_OB_fold"/>
</dbReference>
<dbReference type="PROSITE" id="PS51194">
    <property type="entry name" value="HELICASE_CTER"/>
    <property type="match status" value="1"/>
</dbReference>
<gene>
    <name evidence="9" type="ORF">Eint_090140</name>
</gene>
<dbReference type="InterPro" id="IPR007502">
    <property type="entry name" value="Helicase-assoc_dom"/>
</dbReference>
<evidence type="ECO:0000256" key="6">
    <source>
        <dbReference type="SAM" id="MobiDB-lite"/>
    </source>
</evidence>
<dbReference type="SUPFAM" id="SSF52540">
    <property type="entry name" value="P-loop containing nucleoside triphosphate hydrolases"/>
    <property type="match status" value="1"/>
</dbReference>
<dbReference type="InterPro" id="IPR011545">
    <property type="entry name" value="DEAD/DEAH_box_helicase_dom"/>
</dbReference>
<comment type="similarity">
    <text evidence="5">Belongs to the DEAD box helicase family. DEAH subfamily. PRP16 sub-subfamily.</text>
</comment>